<evidence type="ECO:0000313" key="1">
    <source>
        <dbReference type="EMBL" id="PIG90201.1"/>
    </source>
</evidence>
<dbReference type="Proteomes" id="UP000231358">
    <property type="component" value="Unassembled WGS sequence"/>
</dbReference>
<dbReference type="EMBL" id="NEXV01000018">
    <property type="protein sequence ID" value="PIG90201.1"/>
    <property type="molecule type" value="Genomic_DNA"/>
</dbReference>
<protein>
    <submittedName>
        <fullName evidence="1">Uncharacterized protein</fullName>
    </submittedName>
</protein>
<name>A0A2G7GDR3_9EURO</name>
<accession>A0A2G7GDR3</accession>
<evidence type="ECO:0000313" key="2">
    <source>
        <dbReference type="Proteomes" id="UP000231358"/>
    </source>
</evidence>
<keyword evidence="2" id="KW-1185">Reference proteome</keyword>
<proteinExistence type="predicted"/>
<organism evidence="1 2">
    <name type="scientific">Aspergillus arachidicola</name>
    <dbReference type="NCBI Taxonomy" id="656916"/>
    <lineage>
        <taxon>Eukaryota</taxon>
        <taxon>Fungi</taxon>
        <taxon>Dikarya</taxon>
        <taxon>Ascomycota</taxon>
        <taxon>Pezizomycotina</taxon>
        <taxon>Eurotiomycetes</taxon>
        <taxon>Eurotiomycetidae</taxon>
        <taxon>Eurotiales</taxon>
        <taxon>Aspergillaceae</taxon>
        <taxon>Aspergillus</taxon>
        <taxon>Aspergillus subgen. Circumdati</taxon>
    </lineage>
</organism>
<gene>
    <name evidence="1" type="ORF">AARAC_003650</name>
</gene>
<comment type="caution">
    <text evidence="1">The sequence shown here is derived from an EMBL/GenBank/DDBJ whole genome shotgun (WGS) entry which is preliminary data.</text>
</comment>
<sequence length="266" mass="29699">MNPRAGVIPDASQPDSGSMMMLQISPPQAAFLRLFIQRIAPSADVCDLGSHFATEVPRRVAQAPMVLKAVLALSAQLNAILSNAKDTYDENLLITVGILRLYKELEQSSDEQCHLFGSNRLLNKTSTAASSGGIAKAISWVFLRQTIYASIVQCQPMQFDLANYERPTVLERQDDAVYANIAIFLCAKNIQLYFKSLDCRVNEWDWQQPADSVEHRYQSRPVSWQPLQYKEADLGAARPFPESWIMSPSAGLDFSLWALEHCIDTG</sequence>
<dbReference type="AlphaFoldDB" id="A0A2G7GDR3"/>
<reference evidence="1 2" key="1">
    <citation type="submission" date="2017-05" db="EMBL/GenBank/DDBJ databases">
        <title>Genome sequence for an aflatoxigenic pathogen of Argentinian peanut, Aspergillus arachidicola.</title>
        <authorList>
            <person name="Moore G."/>
            <person name="Beltz S.B."/>
            <person name="Mack B.M."/>
        </authorList>
    </citation>
    <scope>NUCLEOTIDE SEQUENCE [LARGE SCALE GENOMIC DNA]</scope>
    <source>
        <strain evidence="1 2">CBS 117610</strain>
    </source>
</reference>